<evidence type="ECO:0000259" key="1">
    <source>
        <dbReference type="PROSITE" id="PS50125"/>
    </source>
</evidence>
<dbReference type="EMBL" id="BCTA01000036">
    <property type="protein sequence ID" value="GAT09573.1"/>
    <property type="molecule type" value="Genomic_DNA"/>
</dbReference>
<dbReference type="Gene3D" id="3.40.50.300">
    <property type="entry name" value="P-loop containing nucleotide triphosphate hydrolases"/>
    <property type="match status" value="1"/>
</dbReference>
<dbReference type="SUPFAM" id="SSF52540">
    <property type="entry name" value="P-loop containing nucleoside triphosphate hydrolases"/>
    <property type="match status" value="1"/>
</dbReference>
<feature type="domain" description="Guanylate cyclase" evidence="1">
    <location>
        <begin position="23"/>
        <end position="126"/>
    </location>
</feature>
<dbReference type="SMART" id="SM00044">
    <property type="entry name" value="CYCc"/>
    <property type="match status" value="1"/>
</dbReference>
<name>A0ABQ0KJ13_MYCNV</name>
<dbReference type="InterPro" id="IPR029787">
    <property type="entry name" value="Nucleotide_cyclase"/>
</dbReference>
<keyword evidence="3" id="KW-1185">Reference proteome</keyword>
<dbReference type="PANTHER" id="PTHR47691:SF3">
    <property type="entry name" value="HTH-TYPE TRANSCRIPTIONAL REGULATOR RV0890C-RELATED"/>
    <property type="match status" value="1"/>
</dbReference>
<comment type="caution">
    <text evidence="2">The sequence shown here is derived from an EMBL/GenBank/DDBJ whole genome shotgun (WGS) entry which is preliminary data.</text>
</comment>
<dbReference type="SUPFAM" id="SSF48452">
    <property type="entry name" value="TPR-like"/>
    <property type="match status" value="1"/>
</dbReference>
<gene>
    <name evidence="2" type="ORF">RMCN_2706</name>
</gene>
<proteinExistence type="predicted"/>
<dbReference type="PRINTS" id="PR00364">
    <property type="entry name" value="DISEASERSIST"/>
</dbReference>
<dbReference type="InterPro" id="IPR011990">
    <property type="entry name" value="TPR-like_helical_dom_sf"/>
</dbReference>
<dbReference type="Pfam" id="PF25872">
    <property type="entry name" value="HTH_77"/>
    <property type="match status" value="1"/>
</dbReference>
<accession>A0ABQ0KJ13</accession>
<dbReference type="InterPro" id="IPR001054">
    <property type="entry name" value="A/G_cyclase"/>
</dbReference>
<dbReference type="Gene3D" id="3.30.70.1230">
    <property type="entry name" value="Nucleotide cyclase"/>
    <property type="match status" value="2"/>
</dbReference>
<evidence type="ECO:0000313" key="2">
    <source>
        <dbReference type="EMBL" id="GAT09573.1"/>
    </source>
</evidence>
<dbReference type="SUPFAM" id="SSF55073">
    <property type="entry name" value="Nucleotide cyclase"/>
    <property type="match status" value="1"/>
</dbReference>
<dbReference type="InterPro" id="IPR027417">
    <property type="entry name" value="P-loop_NTPase"/>
</dbReference>
<dbReference type="CDD" id="cd07302">
    <property type="entry name" value="CHD"/>
    <property type="match status" value="1"/>
</dbReference>
<dbReference type="Pfam" id="PF00211">
    <property type="entry name" value="Guanylate_cyc"/>
    <property type="match status" value="1"/>
</dbReference>
<reference evidence="2 3" key="1">
    <citation type="journal article" date="2016" name="Genome Announc.">
        <title>Draft Genome Sequences of Five Rapidly Growing Mycobacterium Species, M. thermoresistibile, M. fortuitum subsp. acetamidolyticum, M. canariasense, M. brisbanense, and M. novocastrense.</title>
        <authorList>
            <person name="Katahira K."/>
            <person name="Ogura Y."/>
            <person name="Gotoh Y."/>
            <person name="Hayashi T."/>
        </authorList>
    </citation>
    <scope>NUCLEOTIDE SEQUENCE [LARGE SCALE GENOMIC DNA]</scope>
    <source>
        <strain evidence="2 3">JCM18114</strain>
    </source>
</reference>
<dbReference type="PANTHER" id="PTHR47691">
    <property type="entry name" value="REGULATOR-RELATED"/>
    <property type="match status" value="1"/>
</dbReference>
<sequence>MTSGHSADTSLVSAGDPPTGVVTFLFTDIEGSTRRWESDADAMRVALACHDKVLRSAIEANDGFVFSHSGDGLAAAFASPSAAVEAAVDAQRELELPVRMGIATGEAEVRDGDYFGTVLNRAARVMAAGHGGQILVAESTAVLLGGVELVTLGPQRLRDVSVPVTLFQVHAQGLQTAFPAPRTVDASHGNLRAHTTSFIGRESELLDVQNAIRAHRLVTLTGMGGVGKTRLGFEAASRMIDEFPDGIWVFELAAVSDPSAVPDAMAAVLGITQQPGRTVTQTMAAAQEGRNRLWVIDNCEHVLDAAAEVVEAVLTQSTTVRVLATSREGLGVESEQIWPVPALAVDAGAESPAATLFAERARAAAPHFSMRDEADAVAEICGRLDGIPLAIELAGSRMASMTATEVRDRLDHRFRLLVGSRRGSRRHQTLRHAVAWSFDLLSENEKSILVRCSVFTGGFDLESACAVAGFDEADDYAVLDGLDALVRKSLLVADRSAKRIRYHMLETIRQFAAEELAISAEATEVRTAHAHYFAQRVADITALWDSPRQREAYDWLFKELANLRTAFRFSSGRNDLDTAATIATHAALIGFCVANYEPVAWTEELIGPANDIDHPLLPHLCVTASVCWMAGRIEEAFEYDRLGRVILEKNRSPLPYGIENWLGSANLAVGEAGKWAESCRAQLARRQDANVFIRGSEIFGLVFSGAYDRAIRAANGLVEDAEGTHNPFMVSFALSACGFAISTTDPARAIAVLRRSLEIARDNGVRFNESIPAVGLARLEVEEGDMSSALDHITLAIRSYHDSGNTSSICTPLAILASLFGRLGRYEPAAVISGFAGNALALAVIPEFEAATDSLRDALDEGTYEALAGTGKALTTAEIAAYAYDQIARLRAELDQSS</sequence>
<dbReference type="InterPro" id="IPR058852">
    <property type="entry name" value="HTH_77"/>
</dbReference>
<dbReference type="Proteomes" id="UP000069773">
    <property type="component" value="Unassembled WGS sequence"/>
</dbReference>
<evidence type="ECO:0000313" key="3">
    <source>
        <dbReference type="Proteomes" id="UP000069773"/>
    </source>
</evidence>
<organism evidence="2 3">
    <name type="scientific">Mycolicibacterium novocastrense</name>
    <name type="common">Mycobacterium novocastrense</name>
    <dbReference type="NCBI Taxonomy" id="59813"/>
    <lineage>
        <taxon>Bacteria</taxon>
        <taxon>Bacillati</taxon>
        <taxon>Actinomycetota</taxon>
        <taxon>Actinomycetes</taxon>
        <taxon>Mycobacteriales</taxon>
        <taxon>Mycobacteriaceae</taxon>
        <taxon>Mycolicibacterium</taxon>
    </lineage>
</organism>
<protein>
    <submittedName>
        <fullName evidence="2">ATPase</fullName>
    </submittedName>
</protein>
<dbReference type="PROSITE" id="PS50125">
    <property type="entry name" value="GUANYLATE_CYCLASE_2"/>
    <property type="match status" value="1"/>
</dbReference>